<dbReference type="RefSeq" id="WP_167080009.1">
    <property type="nucleotide sequence ID" value="NZ_BAAADC010000001.1"/>
</dbReference>
<accession>A0A846MTR8</accession>
<dbReference type="AlphaFoldDB" id="A0A846MTR8"/>
<dbReference type="Pfam" id="PF11102">
    <property type="entry name" value="YjbF"/>
    <property type="match status" value="1"/>
</dbReference>
<organism evidence="1 2">
    <name type="scientific">Rhizomicrobium palustre</name>
    <dbReference type="NCBI Taxonomy" id="189966"/>
    <lineage>
        <taxon>Bacteria</taxon>
        <taxon>Pseudomonadati</taxon>
        <taxon>Pseudomonadota</taxon>
        <taxon>Alphaproteobacteria</taxon>
        <taxon>Micropepsales</taxon>
        <taxon>Micropepsaceae</taxon>
        <taxon>Rhizomicrobium</taxon>
    </lineage>
</organism>
<dbReference type="InterPro" id="IPR023373">
    <property type="entry name" value="YmcC_sf"/>
</dbReference>
<dbReference type="InterPro" id="IPR021308">
    <property type="entry name" value="GfcB"/>
</dbReference>
<name>A0A846MTR8_9PROT</name>
<dbReference type="Proteomes" id="UP000570514">
    <property type="component" value="Unassembled WGS sequence"/>
</dbReference>
<dbReference type="EMBL" id="JAASRM010000001">
    <property type="protein sequence ID" value="NIK86898.1"/>
    <property type="molecule type" value="Genomic_DNA"/>
</dbReference>
<comment type="caution">
    <text evidence="1">The sequence shown here is derived from an EMBL/GenBank/DDBJ whole genome shotgun (WGS) entry which is preliminary data.</text>
</comment>
<dbReference type="SUPFAM" id="SSF159270">
    <property type="entry name" value="YmcC-like"/>
    <property type="match status" value="1"/>
</dbReference>
<proteinExistence type="predicted"/>
<keyword evidence="2" id="KW-1185">Reference proteome</keyword>
<gene>
    <name evidence="1" type="ORF">FHS83_000216</name>
</gene>
<evidence type="ECO:0000313" key="1">
    <source>
        <dbReference type="EMBL" id="NIK86898.1"/>
    </source>
</evidence>
<evidence type="ECO:0008006" key="3">
    <source>
        <dbReference type="Google" id="ProtNLM"/>
    </source>
</evidence>
<dbReference type="Gene3D" id="2.40.360.10">
    <property type="entry name" value="YmcC-like"/>
    <property type="match status" value="1"/>
</dbReference>
<evidence type="ECO:0000313" key="2">
    <source>
        <dbReference type="Proteomes" id="UP000570514"/>
    </source>
</evidence>
<reference evidence="1 2" key="1">
    <citation type="submission" date="2020-03" db="EMBL/GenBank/DDBJ databases">
        <title>Genomic Encyclopedia of Type Strains, Phase IV (KMG-IV): sequencing the most valuable type-strain genomes for metagenomic binning, comparative biology and taxonomic classification.</title>
        <authorList>
            <person name="Goeker M."/>
        </authorList>
    </citation>
    <scope>NUCLEOTIDE SEQUENCE [LARGE SCALE GENOMIC DNA]</scope>
    <source>
        <strain evidence="1 2">DSM 19867</strain>
    </source>
</reference>
<protein>
    <recommendedName>
        <fullName evidence="3">YjbF family lipoprotein</fullName>
    </recommendedName>
</protein>
<dbReference type="PROSITE" id="PS51257">
    <property type="entry name" value="PROKAR_LIPOPROTEIN"/>
    <property type="match status" value="1"/>
</dbReference>
<sequence>MMSRIRKLAPLVGTICITALSGGCGAISQQSDAVSLIDYMRQSYGKRSEVTLQEAASVPYASIGVRVGDSNQVILVLGTQEQDTLLWTSAARISLITKNGRIVRTGGLSPDLTYYRNMGESRDKNGRLITRWSADFRELGLYGIVIACAEQQPEGETISILGKEIQTLRVEERCKSQDSQLDWSFKNIFWRDAQTQMVWRSLQHVSPKLDAISVDILRPLAAD</sequence>